<protein>
    <submittedName>
        <fullName evidence="1">HicA-like toxin</fullName>
    </submittedName>
</protein>
<accession>A0A346FCD7</accession>
<evidence type="ECO:0000313" key="1">
    <source>
        <dbReference type="EMBL" id="AXN53362.1"/>
    </source>
</evidence>
<gene>
    <name evidence="1" type="primary">92</name>
    <name evidence="1" type="ORF">PBI_THONKO_92</name>
</gene>
<dbReference type="KEGG" id="vg:60320845"/>
<reference evidence="2" key="1">
    <citation type="submission" date="2018-07" db="EMBL/GenBank/DDBJ databases">
        <authorList>
            <person name="Quirk P.G."/>
            <person name="Krulwich T.A."/>
        </authorList>
    </citation>
    <scope>NUCLEOTIDE SEQUENCE [LARGE SCALE GENOMIC DNA]</scope>
</reference>
<dbReference type="EMBL" id="MH632120">
    <property type="protein sequence ID" value="AXN53362.1"/>
    <property type="molecule type" value="Genomic_DNA"/>
</dbReference>
<organism evidence="1 2">
    <name type="scientific">Mycobacterium phage Thonko</name>
    <dbReference type="NCBI Taxonomy" id="2282910"/>
    <lineage>
        <taxon>Viruses</taxon>
        <taxon>Duplodnaviria</taxon>
        <taxon>Heunggongvirae</taxon>
        <taxon>Uroviricota</taxon>
        <taxon>Caudoviricetes</taxon>
        <taxon>Bclasvirinae</taxon>
        <taxon>Thonkovirus</taxon>
        <taxon>Thonkovirus thonko</taxon>
    </lineage>
</organism>
<keyword evidence="2" id="KW-1185">Reference proteome</keyword>
<sequence length="69" mass="7576">MARFRCGSKDTRELVSRIVAAGGTVEHKRSGHIAVYLDGRFVGQIASSPSDHRTVLNQVSRLRRNGLAL</sequence>
<dbReference type="RefSeq" id="YP_009949443.1">
    <property type="nucleotide sequence ID" value="NC_051580.1"/>
</dbReference>
<proteinExistence type="predicted"/>
<dbReference type="GeneID" id="60320845"/>
<evidence type="ECO:0000313" key="2">
    <source>
        <dbReference type="Proteomes" id="UP000259812"/>
    </source>
</evidence>
<name>A0A346FCD7_9CAUD</name>
<dbReference type="Proteomes" id="UP000259812">
    <property type="component" value="Genome"/>
</dbReference>